<comment type="caution">
    <text evidence="1">The sequence shown here is derived from an EMBL/GenBank/DDBJ whole genome shotgun (WGS) entry which is preliminary data.</text>
</comment>
<dbReference type="Proteomes" id="UP000557193">
    <property type="component" value="Unassembled WGS sequence"/>
</dbReference>
<evidence type="ECO:0000313" key="2">
    <source>
        <dbReference type="Proteomes" id="UP000557193"/>
    </source>
</evidence>
<gene>
    <name evidence="1" type="ORF">HNP49_001985</name>
</gene>
<dbReference type="RefSeq" id="WP_184682848.1">
    <property type="nucleotide sequence ID" value="NZ_JACHLL010000003.1"/>
</dbReference>
<dbReference type="AlphaFoldDB" id="A0A7X0BS22"/>
<evidence type="ECO:0000313" key="1">
    <source>
        <dbReference type="EMBL" id="MBB6341817.1"/>
    </source>
</evidence>
<accession>A0A7X0BS22</accession>
<keyword evidence="2" id="KW-1185">Reference proteome</keyword>
<name>A0A7X0BS22_9PSED</name>
<protein>
    <submittedName>
        <fullName evidence="1">Myo-inositol catabolism protein IolC</fullName>
    </submittedName>
</protein>
<proteinExistence type="predicted"/>
<sequence length="70" mass="8157">MINLWRLKAATLCLQRFSCQLSIVIKNAFKSMPWFVCVKGGQAGETFFWRVRRQWLAAVIKLASEKRRAP</sequence>
<reference evidence="1 2" key="1">
    <citation type="submission" date="2020-08" db="EMBL/GenBank/DDBJ databases">
        <title>Functional genomics of gut bacteria from endangered species of beetles.</title>
        <authorList>
            <person name="Carlos-Shanley C."/>
        </authorList>
    </citation>
    <scope>NUCLEOTIDE SEQUENCE [LARGE SCALE GENOMIC DNA]</scope>
    <source>
        <strain evidence="1 2">S00202</strain>
    </source>
</reference>
<dbReference type="EMBL" id="JACHLL010000003">
    <property type="protein sequence ID" value="MBB6341817.1"/>
    <property type="molecule type" value="Genomic_DNA"/>
</dbReference>
<organism evidence="1 2">
    <name type="scientific">Pseudomonas fluvialis</name>
    <dbReference type="NCBI Taxonomy" id="1793966"/>
    <lineage>
        <taxon>Bacteria</taxon>
        <taxon>Pseudomonadati</taxon>
        <taxon>Pseudomonadota</taxon>
        <taxon>Gammaproteobacteria</taxon>
        <taxon>Pseudomonadales</taxon>
        <taxon>Pseudomonadaceae</taxon>
        <taxon>Pseudomonas</taxon>
    </lineage>
</organism>